<keyword evidence="4" id="KW-1185">Reference proteome</keyword>
<dbReference type="Pfam" id="PF12697">
    <property type="entry name" value="Abhydrolase_6"/>
    <property type="match status" value="1"/>
</dbReference>
<dbReference type="STRING" id="7070.D6WH90"/>
<dbReference type="Gene3D" id="3.40.50.1820">
    <property type="entry name" value="alpha/beta hydrolase"/>
    <property type="match status" value="1"/>
</dbReference>
<dbReference type="GO" id="GO:0006660">
    <property type="term" value="P:phosphatidylserine catabolic process"/>
    <property type="evidence" value="ECO:0000318"/>
    <property type="project" value="GO_Central"/>
</dbReference>
<dbReference type="SUPFAM" id="SSF53474">
    <property type="entry name" value="alpha/beta-Hydrolases"/>
    <property type="match status" value="1"/>
</dbReference>
<proteinExistence type="predicted"/>
<sequence>MNRAKEVIYVRRPLSRAAKRRLKYVGIFLLVFALLLVLFVFIGFPLIFMNSIALQRLLMFTNWNLPSKSSHFEKFELLAGLRNFYVSVNDLNSKKIISLGVWHLLPYIYEPDVITDSEFDFESVLKSGNSSVLFYFHGTGEDRSSAFEKYKQFRGFFHVITFDYRSYADSTKAELSEDAVVNDCVQLYERLLTRTNASIIFWGHSLGSALATRTLAIIQAKHVRQPIGLVLEAAFTKMSEELYVHPYGKIFAWLPYFEATVIEPLQKNGFIFDTSKHILSVNVPIMILCAEDDSVVPYTFGKKLYEIAKNERTSMNITLYYQFASSLGYNHNFIYKSFFFPYFINYFHYVCRNATEVKTLN</sequence>
<gene>
    <name evidence="3" type="primary">AUGUSTUS-3.0.2_02502</name>
    <name evidence="3" type="ORF">TcasGA2_TC002502</name>
</gene>
<organism evidence="3 4">
    <name type="scientific">Tribolium castaneum</name>
    <name type="common">Red flour beetle</name>
    <dbReference type="NCBI Taxonomy" id="7070"/>
    <lineage>
        <taxon>Eukaryota</taxon>
        <taxon>Metazoa</taxon>
        <taxon>Ecdysozoa</taxon>
        <taxon>Arthropoda</taxon>
        <taxon>Hexapoda</taxon>
        <taxon>Insecta</taxon>
        <taxon>Pterygota</taxon>
        <taxon>Neoptera</taxon>
        <taxon>Endopterygota</taxon>
        <taxon>Coleoptera</taxon>
        <taxon>Polyphaga</taxon>
        <taxon>Cucujiformia</taxon>
        <taxon>Tenebrionidae</taxon>
        <taxon>Tenebrionidae incertae sedis</taxon>
        <taxon>Tribolium</taxon>
    </lineage>
</organism>
<reference evidence="3 4" key="1">
    <citation type="journal article" date="2008" name="Nature">
        <title>The genome of the model beetle and pest Tribolium castaneum.</title>
        <authorList>
            <consortium name="Tribolium Genome Sequencing Consortium"/>
            <person name="Richards S."/>
            <person name="Gibbs R.A."/>
            <person name="Weinstock G.M."/>
            <person name="Brown S.J."/>
            <person name="Denell R."/>
            <person name="Beeman R.W."/>
            <person name="Gibbs R."/>
            <person name="Beeman R.W."/>
            <person name="Brown S.J."/>
            <person name="Bucher G."/>
            <person name="Friedrich M."/>
            <person name="Grimmelikhuijzen C.J."/>
            <person name="Klingler M."/>
            <person name="Lorenzen M."/>
            <person name="Richards S."/>
            <person name="Roth S."/>
            <person name="Schroder R."/>
            <person name="Tautz D."/>
            <person name="Zdobnov E.M."/>
            <person name="Muzny D."/>
            <person name="Gibbs R.A."/>
            <person name="Weinstock G.M."/>
            <person name="Attaway T."/>
            <person name="Bell S."/>
            <person name="Buhay C.J."/>
            <person name="Chandrabose M.N."/>
            <person name="Chavez D."/>
            <person name="Clerk-Blankenburg K.P."/>
            <person name="Cree A."/>
            <person name="Dao M."/>
            <person name="Davis C."/>
            <person name="Chacko J."/>
            <person name="Dinh H."/>
            <person name="Dugan-Rocha S."/>
            <person name="Fowler G."/>
            <person name="Garner T.T."/>
            <person name="Garnes J."/>
            <person name="Gnirke A."/>
            <person name="Hawes A."/>
            <person name="Hernandez J."/>
            <person name="Hines S."/>
            <person name="Holder M."/>
            <person name="Hume J."/>
            <person name="Jhangiani S.N."/>
            <person name="Joshi V."/>
            <person name="Khan Z.M."/>
            <person name="Jackson L."/>
            <person name="Kovar C."/>
            <person name="Kowis A."/>
            <person name="Lee S."/>
            <person name="Lewis L.R."/>
            <person name="Margolis J."/>
            <person name="Morgan M."/>
            <person name="Nazareth L.V."/>
            <person name="Nguyen N."/>
            <person name="Okwuonu G."/>
            <person name="Parker D."/>
            <person name="Richards S."/>
            <person name="Ruiz S.J."/>
            <person name="Santibanez J."/>
            <person name="Savard J."/>
            <person name="Scherer S.E."/>
            <person name="Schneider B."/>
            <person name="Sodergren E."/>
            <person name="Tautz D."/>
            <person name="Vattahil S."/>
            <person name="Villasana D."/>
            <person name="White C.S."/>
            <person name="Wright R."/>
            <person name="Park Y."/>
            <person name="Beeman R.W."/>
            <person name="Lord J."/>
            <person name="Oppert B."/>
            <person name="Lorenzen M."/>
            <person name="Brown S."/>
            <person name="Wang L."/>
            <person name="Savard J."/>
            <person name="Tautz D."/>
            <person name="Richards S."/>
            <person name="Weinstock G."/>
            <person name="Gibbs R.A."/>
            <person name="Liu Y."/>
            <person name="Worley K."/>
            <person name="Weinstock G."/>
            <person name="Elsik C.G."/>
            <person name="Reese J.T."/>
            <person name="Elhaik E."/>
            <person name="Landan G."/>
            <person name="Graur D."/>
            <person name="Arensburger P."/>
            <person name="Atkinson P."/>
            <person name="Beeman R.W."/>
            <person name="Beidler J."/>
            <person name="Brown S.J."/>
            <person name="Demuth J.P."/>
            <person name="Drury D.W."/>
            <person name="Du Y.Z."/>
            <person name="Fujiwara H."/>
            <person name="Lorenzen M."/>
            <person name="Maselli V."/>
            <person name="Osanai M."/>
            <person name="Park Y."/>
            <person name="Robertson H.M."/>
            <person name="Tu Z."/>
            <person name="Wang J.J."/>
            <person name="Wang S."/>
            <person name="Richards S."/>
            <person name="Song H."/>
            <person name="Zhang L."/>
            <person name="Sodergren E."/>
            <person name="Werner D."/>
            <person name="Stanke M."/>
            <person name="Morgenstern B."/>
            <person name="Solovyev V."/>
            <person name="Kosarev P."/>
            <person name="Brown G."/>
            <person name="Chen H.C."/>
            <person name="Ermolaeva O."/>
            <person name="Hlavina W."/>
            <person name="Kapustin Y."/>
            <person name="Kiryutin B."/>
            <person name="Kitts P."/>
            <person name="Maglott D."/>
            <person name="Pruitt K."/>
            <person name="Sapojnikov V."/>
            <person name="Souvorov A."/>
            <person name="Mackey A.J."/>
            <person name="Waterhouse R.M."/>
            <person name="Wyder S."/>
            <person name="Zdobnov E.M."/>
            <person name="Zdobnov E.M."/>
            <person name="Wyder S."/>
            <person name="Kriventseva E.V."/>
            <person name="Kadowaki T."/>
            <person name="Bork P."/>
            <person name="Aranda M."/>
            <person name="Bao R."/>
            <person name="Beermann A."/>
            <person name="Berns N."/>
            <person name="Bolognesi R."/>
            <person name="Bonneton F."/>
            <person name="Bopp D."/>
            <person name="Brown S.J."/>
            <person name="Bucher G."/>
            <person name="Butts T."/>
            <person name="Chaumot A."/>
            <person name="Denell R.E."/>
            <person name="Ferrier D.E."/>
            <person name="Friedrich M."/>
            <person name="Gordon C.M."/>
            <person name="Jindra M."/>
            <person name="Klingler M."/>
            <person name="Lan Q."/>
            <person name="Lattorff H.M."/>
            <person name="Laudet V."/>
            <person name="von Levetsow C."/>
            <person name="Liu Z."/>
            <person name="Lutz R."/>
            <person name="Lynch J.A."/>
            <person name="da Fonseca R.N."/>
            <person name="Posnien N."/>
            <person name="Reuter R."/>
            <person name="Roth S."/>
            <person name="Savard J."/>
            <person name="Schinko J.B."/>
            <person name="Schmitt C."/>
            <person name="Schoppmeier M."/>
            <person name="Schroder R."/>
            <person name="Shippy T.D."/>
            <person name="Simonnet F."/>
            <person name="Marques-Souza H."/>
            <person name="Tautz D."/>
            <person name="Tomoyasu Y."/>
            <person name="Trauner J."/>
            <person name="Van der Zee M."/>
            <person name="Vervoort M."/>
            <person name="Wittkopp N."/>
            <person name="Wimmer E.A."/>
            <person name="Yang X."/>
            <person name="Jones A.K."/>
            <person name="Sattelle D.B."/>
            <person name="Ebert P.R."/>
            <person name="Nelson D."/>
            <person name="Scott J.G."/>
            <person name="Beeman R.W."/>
            <person name="Muthukrishnan S."/>
            <person name="Kramer K.J."/>
            <person name="Arakane Y."/>
            <person name="Beeman R.W."/>
            <person name="Zhu Q."/>
            <person name="Hogenkamp D."/>
            <person name="Dixit R."/>
            <person name="Oppert B."/>
            <person name="Jiang H."/>
            <person name="Zou Z."/>
            <person name="Marshall J."/>
            <person name="Elpidina E."/>
            <person name="Vinokurov K."/>
            <person name="Oppert C."/>
            <person name="Zou Z."/>
            <person name="Evans J."/>
            <person name="Lu Z."/>
            <person name="Zhao P."/>
            <person name="Sumathipala N."/>
            <person name="Altincicek B."/>
            <person name="Vilcinskas A."/>
            <person name="Williams M."/>
            <person name="Hultmark D."/>
            <person name="Hetru C."/>
            <person name="Jiang H."/>
            <person name="Grimmelikhuijzen C.J."/>
            <person name="Hauser F."/>
            <person name="Cazzamali G."/>
            <person name="Williamson M."/>
            <person name="Park Y."/>
            <person name="Li B."/>
            <person name="Tanaka Y."/>
            <person name="Predel R."/>
            <person name="Neupert S."/>
            <person name="Schachtner J."/>
            <person name="Verleyen P."/>
            <person name="Raible F."/>
            <person name="Bork P."/>
            <person name="Friedrich M."/>
            <person name="Walden K.K."/>
            <person name="Robertson H.M."/>
            <person name="Angeli S."/>
            <person name="Foret S."/>
            <person name="Bucher G."/>
            <person name="Schuetz S."/>
            <person name="Maleszka R."/>
            <person name="Wimmer E.A."/>
            <person name="Beeman R.W."/>
            <person name="Lorenzen M."/>
            <person name="Tomoyasu Y."/>
            <person name="Miller S.C."/>
            <person name="Grossmann D."/>
            <person name="Bucher G."/>
        </authorList>
    </citation>
    <scope>NUCLEOTIDE SEQUENCE [LARGE SCALE GENOMIC DNA]</scope>
    <source>
        <strain evidence="3 4">Georgia GA2</strain>
    </source>
</reference>
<dbReference type="HOGENOM" id="CLU_029375_1_0_1"/>
<dbReference type="Proteomes" id="UP000007266">
    <property type="component" value="Linkage group 3"/>
</dbReference>
<reference evidence="3 4" key="2">
    <citation type="journal article" date="2010" name="Nucleic Acids Res.">
        <title>BeetleBase in 2010: revisions to provide comprehensive genomic information for Tribolium castaneum.</title>
        <authorList>
            <person name="Kim H.S."/>
            <person name="Murphy T."/>
            <person name="Xia J."/>
            <person name="Caragea D."/>
            <person name="Park Y."/>
            <person name="Beeman R.W."/>
            <person name="Lorenzen M.D."/>
            <person name="Butcher S."/>
            <person name="Manak J.R."/>
            <person name="Brown S.J."/>
        </authorList>
    </citation>
    <scope>GENOME REANNOTATION</scope>
    <source>
        <strain evidence="3 4">Georgia GA2</strain>
    </source>
</reference>
<evidence type="ECO:0000256" key="1">
    <source>
        <dbReference type="SAM" id="Phobius"/>
    </source>
</evidence>
<name>D6WH90_TRICA</name>
<dbReference type="PANTHER" id="PTHR12277:SF194">
    <property type="entry name" value="FI04476P"/>
    <property type="match status" value="1"/>
</dbReference>
<keyword evidence="1" id="KW-0812">Transmembrane</keyword>
<dbReference type="GO" id="GO:0052651">
    <property type="term" value="P:monoacylglycerol catabolic process"/>
    <property type="evidence" value="ECO:0000318"/>
    <property type="project" value="GO_Central"/>
</dbReference>
<dbReference type="PANTHER" id="PTHR12277">
    <property type="entry name" value="ALPHA/BETA HYDROLASE DOMAIN-CONTAINING PROTEIN"/>
    <property type="match status" value="1"/>
</dbReference>
<protein>
    <submittedName>
        <fullName evidence="3">Monoacylglycerol lipase ABHD12-like Protein</fullName>
    </submittedName>
</protein>
<dbReference type="GO" id="GO:0047372">
    <property type="term" value="F:monoacylglycerol lipase activity"/>
    <property type="evidence" value="ECO:0000318"/>
    <property type="project" value="GO_Central"/>
</dbReference>
<dbReference type="OMA" id="WFKDLNV"/>
<evidence type="ECO:0000259" key="2">
    <source>
        <dbReference type="Pfam" id="PF12697"/>
    </source>
</evidence>
<dbReference type="InterPro" id="IPR029058">
    <property type="entry name" value="AB_hydrolase_fold"/>
</dbReference>
<evidence type="ECO:0000313" key="4">
    <source>
        <dbReference type="Proteomes" id="UP000007266"/>
    </source>
</evidence>
<dbReference type="EMBL" id="KQ971330">
    <property type="protein sequence ID" value="EEZ99733.2"/>
    <property type="molecule type" value="Genomic_DNA"/>
</dbReference>
<dbReference type="InterPro" id="IPR000073">
    <property type="entry name" value="AB_hydrolase_1"/>
</dbReference>
<evidence type="ECO:0000313" key="3">
    <source>
        <dbReference type="EMBL" id="EEZ99733.2"/>
    </source>
</evidence>
<dbReference type="eggNOG" id="KOG1552">
    <property type="taxonomic scope" value="Eukaryota"/>
</dbReference>
<accession>D6WH90</accession>
<dbReference type="GO" id="GO:0005789">
    <property type="term" value="C:endoplasmic reticulum membrane"/>
    <property type="evidence" value="ECO:0000318"/>
    <property type="project" value="GO_Central"/>
</dbReference>
<feature type="transmembrane region" description="Helical" evidence="1">
    <location>
        <begin position="21"/>
        <end position="48"/>
    </location>
</feature>
<dbReference type="AlphaFoldDB" id="D6WH90"/>
<feature type="domain" description="AB hydrolase-1" evidence="2">
    <location>
        <begin position="136"/>
        <end position="243"/>
    </location>
</feature>
<dbReference type="GO" id="GO:0004622">
    <property type="term" value="F:phosphatidylcholine lysophospholipase activity"/>
    <property type="evidence" value="ECO:0000318"/>
    <property type="project" value="GO_Central"/>
</dbReference>
<keyword evidence="1" id="KW-1133">Transmembrane helix</keyword>
<keyword evidence="1" id="KW-0472">Membrane</keyword>